<dbReference type="EMBL" id="JAWDGP010008094">
    <property type="protein sequence ID" value="KAK3691414.1"/>
    <property type="molecule type" value="Genomic_DNA"/>
</dbReference>
<organism evidence="2 3">
    <name type="scientific">Elysia crispata</name>
    <name type="common">lettuce slug</name>
    <dbReference type="NCBI Taxonomy" id="231223"/>
    <lineage>
        <taxon>Eukaryota</taxon>
        <taxon>Metazoa</taxon>
        <taxon>Spiralia</taxon>
        <taxon>Lophotrochozoa</taxon>
        <taxon>Mollusca</taxon>
        <taxon>Gastropoda</taxon>
        <taxon>Heterobranchia</taxon>
        <taxon>Euthyneura</taxon>
        <taxon>Panpulmonata</taxon>
        <taxon>Sacoglossa</taxon>
        <taxon>Placobranchoidea</taxon>
        <taxon>Plakobranchidae</taxon>
        <taxon>Elysia</taxon>
    </lineage>
</organism>
<gene>
    <name evidence="2" type="ORF">RRG08_036217</name>
</gene>
<sequence>MQNYRELESLIVSISTDAYVDQPQQASVLGSSQLALDHNELRFVTEMRDTKDKRAKFKFPSLCAITILTPHTRSRPPRSAAPGHVQLDQTPNRINPASPCGRLLNRINPTAPSGQQAHLLDILRTIDASRSSGQQFAVNPLKPGAALQSQSACSST</sequence>
<evidence type="ECO:0000256" key="1">
    <source>
        <dbReference type="SAM" id="MobiDB-lite"/>
    </source>
</evidence>
<protein>
    <submittedName>
        <fullName evidence="2">Uncharacterized protein</fullName>
    </submittedName>
</protein>
<dbReference type="AlphaFoldDB" id="A0AAE0XE26"/>
<accession>A0AAE0XE26</accession>
<keyword evidence="3" id="KW-1185">Reference proteome</keyword>
<name>A0AAE0XE26_9GAST</name>
<dbReference type="Proteomes" id="UP001283361">
    <property type="component" value="Unassembled WGS sequence"/>
</dbReference>
<proteinExistence type="predicted"/>
<comment type="caution">
    <text evidence="2">The sequence shown here is derived from an EMBL/GenBank/DDBJ whole genome shotgun (WGS) entry which is preliminary data.</text>
</comment>
<evidence type="ECO:0000313" key="3">
    <source>
        <dbReference type="Proteomes" id="UP001283361"/>
    </source>
</evidence>
<evidence type="ECO:0000313" key="2">
    <source>
        <dbReference type="EMBL" id="KAK3691414.1"/>
    </source>
</evidence>
<feature type="region of interest" description="Disordered" evidence="1">
    <location>
        <begin position="70"/>
        <end position="94"/>
    </location>
</feature>
<reference evidence="2" key="1">
    <citation type="journal article" date="2023" name="G3 (Bethesda)">
        <title>A reference genome for the long-term kleptoplast-retaining sea slug Elysia crispata morphotype clarki.</title>
        <authorList>
            <person name="Eastman K.E."/>
            <person name="Pendleton A.L."/>
            <person name="Shaikh M.A."/>
            <person name="Suttiyut T."/>
            <person name="Ogas R."/>
            <person name="Tomko P."/>
            <person name="Gavelis G."/>
            <person name="Widhalm J.R."/>
            <person name="Wisecaver J.H."/>
        </authorList>
    </citation>
    <scope>NUCLEOTIDE SEQUENCE</scope>
    <source>
        <strain evidence="2">ECLA1</strain>
    </source>
</reference>